<proteinExistence type="predicted"/>
<protein>
    <submittedName>
        <fullName evidence="2">YgjV family protein</fullName>
    </submittedName>
</protein>
<evidence type="ECO:0000256" key="1">
    <source>
        <dbReference type="SAM" id="Phobius"/>
    </source>
</evidence>
<keyword evidence="1" id="KW-0812">Transmembrane</keyword>
<dbReference type="Proteomes" id="UP000552241">
    <property type="component" value="Unassembled WGS sequence"/>
</dbReference>
<keyword evidence="1" id="KW-0472">Membrane</keyword>
<dbReference type="RefSeq" id="WP_182044221.1">
    <property type="nucleotide sequence ID" value="NZ_JACDZE010000005.1"/>
</dbReference>
<evidence type="ECO:0000313" key="2">
    <source>
        <dbReference type="EMBL" id="MBA5630616.1"/>
    </source>
</evidence>
<name>A0A838ZUE1_9FLAO</name>
<gene>
    <name evidence="2" type="ORF">HU137_12650</name>
</gene>
<feature type="transmembrane region" description="Helical" evidence="1">
    <location>
        <begin position="28"/>
        <end position="46"/>
    </location>
</feature>
<dbReference type="AlphaFoldDB" id="A0A838ZUE1"/>
<comment type="caution">
    <text evidence="2">The sequence shown here is derived from an EMBL/GenBank/DDBJ whole genome shotgun (WGS) entry which is preliminary data.</text>
</comment>
<keyword evidence="1" id="KW-1133">Transmembrane helix</keyword>
<reference evidence="2 3" key="1">
    <citation type="submission" date="2020-07" db="EMBL/GenBank/DDBJ databases">
        <title>Moheibacter lacus sp. nov., a member of the family Flavobacteriaceae isolated from freshwater lake sediment.</title>
        <authorList>
            <person name="Liu Y."/>
        </authorList>
    </citation>
    <scope>NUCLEOTIDE SEQUENCE [LARGE SCALE GENOMIC DNA]</scope>
    <source>
        <strain evidence="2 3">BDHS18</strain>
    </source>
</reference>
<evidence type="ECO:0000313" key="3">
    <source>
        <dbReference type="Proteomes" id="UP000552241"/>
    </source>
</evidence>
<sequence length="77" mass="9115">MNSNWFEWIGYAASVFIVLSFIVNQLKWVRVINMIGCLCFVVYGFYFEAWPVVIPNAILIFIQLYFLILKDKKEIQS</sequence>
<feature type="transmembrane region" description="Helical" evidence="1">
    <location>
        <begin position="52"/>
        <end position="69"/>
    </location>
</feature>
<organism evidence="2 3">
    <name type="scientific">Moheibacter lacus</name>
    <dbReference type="NCBI Taxonomy" id="2745851"/>
    <lineage>
        <taxon>Bacteria</taxon>
        <taxon>Pseudomonadati</taxon>
        <taxon>Bacteroidota</taxon>
        <taxon>Flavobacteriia</taxon>
        <taxon>Flavobacteriales</taxon>
        <taxon>Weeksellaceae</taxon>
        <taxon>Moheibacter</taxon>
    </lineage>
</organism>
<dbReference type="Gene3D" id="1.20.1280.290">
    <property type="match status" value="1"/>
</dbReference>
<accession>A0A838ZUE1</accession>
<keyword evidence="3" id="KW-1185">Reference proteome</keyword>
<dbReference type="EMBL" id="JACDZE010000005">
    <property type="protein sequence ID" value="MBA5630616.1"/>
    <property type="molecule type" value="Genomic_DNA"/>
</dbReference>
<feature type="transmembrane region" description="Helical" evidence="1">
    <location>
        <begin position="6"/>
        <end position="23"/>
    </location>
</feature>